<evidence type="ECO:0000259" key="1">
    <source>
        <dbReference type="Pfam" id="PF23156"/>
    </source>
</evidence>
<feature type="domain" description="DUF7054" evidence="1">
    <location>
        <begin position="15"/>
        <end position="97"/>
    </location>
</feature>
<dbReference type="PANTHER" id="PTHR13448">
    <property type="entry name" value="TRANSMEMBRANE PROTEIN 214"/>
    <property type="match status" value="1"/>
</dbReference>
<dbReference type="Pfam" id="PF23156">
    <property type="entry name" value="DUF7054"/>
    <property type="match status" value="1"/>
</dbReference>
<dbReference type="EMBL" id="JADBGQ010000009">
    <property type="protein sequence ID" value="KAG5380257.1"/>
    <property type="molecule type" value="Genomic_DNA"/>
</dbReference>
<dbReference type="InterPro" id="IPR055482">
    <property type="entry name" value="DUF7054"/>
</dbReference>
<protein>
    <recommendedName>
        <fullName evidence="1">DUF7054 domain-containing protein</fullName>
    </recommendedName>
</protein>
<reference evidence="2 3" key="1">
    <citation type="submission" date="2021-03" db="EMBL/GenBank/DDBJ databases">
        <authorList>
            <person name="King G.J."/>
            <person name="Bancroft I."/>
            <person name="Baten A."/>
            <person name="Bloomfield J."/>
            <person name="Borpatragohain P."/>
            <person name="He Z."/>
            <person name="Irish N."/>
            <person name="Irwin J."/>
            <person name="Liu K."/>
            <person name="Mauleon R.P."/>
            <person name="Moore J."/>
            <person name="Morris R."/>
            <person name="Ostergaard L."/>
            <person name="Wang B."/>
            <person name="Wells R."/>
        </authorList>
    </citation>
    <scope>NUCLEOTIDE SEQUENCE [LARGE SCALE GENOMIC DNA]</scope>
    <source>
        <strain evidence="2">R-o-18</strain>
        <tissue evidence="2">Leaf</tissue>
    </source>
</reference>
<proteinExistence type="predicted"/>
<dbReference type="Proteomes" id="UP000823674">
    <property type="component" value="Chromosome A07"/>
</dbReference>
<gene>
    <name evidence="2" type="primary">A07p037790.1_BraROA</name>
    <name evidence="2" type="ORF">IGI04_028099</name>
</gene>
<evidence type="ECO:0000313" key="2">
    <source>
        <dbReference type="EMBL" id="KAG5380257.1"/>
    </source>
</evidence>
<comment type="caution">
    <text evidence="2">The sequence shown here is derived from an EMBL/GenBank/DDBJ whole genome shotgun (WGS) entry which is preliminary data.</text>
</comment>
<sequence length="380" mass="41573">MLLYNKQKKNQNAKGNRILISVTVLGSAGPIRFVAFEEDLVASVIDTALKCYAREGRLPLLGSDFNDFLLYCPMVGPEALSAWSAIGSLGARNFTLCRKPEEKKVVKEGEGEGRSNSINGARKGGSLKAWINKSFNLKVPSSHVPEPVNKTSVDWINQRPIEALGAFALWAFDCGKKGAQHTSSKSQVAVFVALAMVLRRKPDALSNVLPTCPTLREKPEYEGQDKLPVIVWMMAQVVIGNPVLAKEATSLAVTENIDCCKHWENVYKEILDASEWKEHSVKISSSPSNALTLNGTMKSFRLKNEDAITEGTANGSLHREADKSCKVISGRLFRGSVCLKGRAIIFVVLAAAAVLYSNHEATTELKNLVDSQQKSFFLCS</sequence>
<name>A0ABQ7L0Z8_BRACM</name>
<dbReference type="InterPro" id="IPR019308">
    <property type="entry name" value="TMEM214"/>
</dbReference>
<evidence type="ECO:0000313" key="3">
    <source>
        <dbReference type="Proteomes" id="UP000823674"/>
    </source>
</evidence>
<organism evidence="2 3">
    <name type="scientific">Brassica rapa subsp. trilocularis</name>
    <dbReference type="NCBI Taxonomy" id="1813537"/>
    <lineage>
        <taxon>Eukaryota</taxon>
        <taxon>Viridiplantae</taxon>
        <taxon>Streptophyta</taxon>
        <taxon>Embryophyta</taxon>
        <taxon>Tracheophyta</taxon>
        <taxon>Spermatophyta</taxon>
        <taxon>Magnoliopsida</taxon>
        <taxon>eudicotyledons</taxon>
        <taxon>Gunneridae</taxon>
        <taxon>Pentapetalae</taxon>
        <taxon>rosids</taxon>
        <taxon>malvids</taxon>
        <taxon>Brassicales</taxon>
        <taxon>Brassicaceae</taxon>
        <taxon>Brassiceae</taxon>
        <taxon>Brassica</taxon>
    </lineage>
</organism>
<accession>A0ABQ7L0Z8</accession>
<dbReference type="PANTHER" id="PTHR13448:SF14">
    <property type="entry name" value="F26K24.17 PROTEIN"/>
    <property type="match status" value="1"/>
</dbReference>
<keyword evidence="3" id="KW-1185">Reference proteome</keyword>